<keyword evidence="3 5" id="KW-0808">Transferase</keyword>
<dbReference type="PANTHER" id="PTHR43179:SF12">
    <property type="entry name" value="GALACTOFURANOSYLTRANSFERASE GLFT2"/>
    <property type="match status" value="1"/>
</dbReference>
<comment type="caution">
    <text evidence="5">The sequence shown here is derived from an EMBL/GenBank/DDBJ whole genome shotgun (WGS) entry which is preliminary data.</text>
</comment>
<dbReference type="Proteomes" id="UP000218023">
    <property type="component" value="Unassembled WGS sequence"/>
</dbReference>
<dbReference type="Pfam" id="PF00535">
    <property type="entry name" value="Glycos_transf_2"/>
    <property type="match status" value="1"/>
</dbReference>
<dbReference type="SUPFAM" id="SSF53448">
    <property type="entry name" value="Nucleotide-diphospho-sugar transferases"/>
    <property type="match status" value="1"/>
</dbReference>
<sequence length="830" mass="89278">MMLTEARRSYALFRNSHGGDTRRRLRLTDGHGRILGVIERHVVQGQRTRIEGWADAARILVLDASGARLGQVRPNLQRPDVQRRLKRDHATFGFDITVSARGRLVLVLEHEGGPVRAVLDQPAGLRLAMFEAGTALRYLRTVGRSAPDVLRWIVRRDEEARRRLGALLRDPSPLPPGLNPGLLEEQGWPAPAPAPITIVLPVYDGHDLLDPVIGRVAANTDLPWHLVVIDDASPDPRIGPLLAAWRDRLGPDRVTLLTNPLNLGFVGSANRGLAEAMQRGHDVVLLNSDAFVGPGWAGRLLAPLRNGAQVASVTPMSNDAEIANVPDICVAAPLEAGEGDLLDRAAAELDGPGAVADVPTGVGFCMAMNIQALGLLPAFDTAFGMGYGEEVDWCQRAWALGWRSLLTAGVFVEHRGGQSFGTEVKQRRIAENGRIITSRYPDFDAQVQRFIAVDPLRTQRLALGLTLARHRAGAAGARLSVFIGHALGGGAETYLSQRIGRELNTTGHALVLRAMQDGTWKVELHGLRGQSVGLATDAKAALAMFGDADGLNVVYSCAVGTPQPLAVPALLLALKAQPGSTLEVTFNDYYPISPSYTLLDSRAVFAGVPSADNGDLAHRFVREDGNEIPLAAWRGAWGQVIARADRIVTFSESSAGIVGTAWPEVRNRIEVRPHALPVDLPRISPEDSGTPTIGVLGSINVPKGARVLTRLSAELAKSGRGRLVLIGNLEPGHELAAPAVITGSYQLDQLPYLIEAHGIDRWLFPSIWPETFSYAVHEMISTGLPVYAFDVGAQAEAVRTALSRGHQGMVMPLRNGEPDIAALTALLTQD</sequence>
<dbReference type="InterPro" id="IPR001173">
    <property type="entry name" value="Glyco_trans_2-like"/>
</dbReference>
<evidence type="ECO:0000256" key="3">
    <source>
        <dbReference type="ARBA" id="ARBA00022679"/>
    </source>
</evidence>
<dbReference type="RefSeq" id="WP_095641378.1">
    <property type="nucleotide sequence ID" value="NZ_NSJZ01000029.1"/>
</dbReference>
<keyword evidence="2" id="KW-0328">Glycosyltransferase</keyword>
<evidence type="ECO:0000313" key="6">
    <source>
        <dbReference type="Proteomes" id="UP000218023"/>
    </source>
</evidence>
<proteinExistence type="inferred from homology"/>
<dbReference type="OrthoDB" id="9771846at2"/>
<dbReference type="GO" id="GO:0016757">
    <property type="term" value="F:glycosyltransferase activity"/>
    <property type="evidence" value="ECO:0007669"/>
    <property type="project" value="UniProtKB-KW"/>
</dbReference>
<gene>
    <name evidence="5" type="ORF">CK240_16325</name>
</gene>
<evidence type="ECO:0000256" key="1">
    <source>
        <dbReference type="ARBA" id="ARBA00006739"/>
    </source>
</evidence>
<dbReference type="Gene3D" id="3.90.550.10">
    <property type="entry name" value="Spore Coat Polysaccharide Biosynthesis Protein SpsA, Chain A"/>
    <property type="match status" value="1"/>
</dbReference>
<comment type="similarity">
    <text evidence="1">Belongs to the glycosyltransferase 2 family.</text>
</comment>
<reference evidence="5 6" key="1">
    <citation type="submission" date="2017-09" db="EMBL/GenBank/DDBJ databases">
        <title>Paracoccus alkalisoli sp. nov., isolated from saline alkaline soil.</title>
        <authorList>
            <person name="Dong X."/>
            <person name="Zhang G."/>
        </authorList>
    </citation>
    <scope>NUCLEOTIDE SEQUENCE [LARGE SCALE GENOMIC DNA]</scope>
    <source>
        <strain evidence="5 6">WN007</strain>
    </source>
</reference>
<accession>A0A2A2GE41</accession>
<evidence type="ECO:0000313" key="5">
    <source>
        <dbReference type="EMBL" id="PAU95480.1"/>
    </source>
</evidence>
<dbReference type="Pfam" id="PF13692">
    <property type="entry name" value="Glyco_trans_1_4"/>
    <property type="match status" value="1"/>
</dbReference>
<evidence type="ECO:0000256" key="2">
    <source>
        <dbReference type="ARBA" id="ARBA00022676"/>
    </source>
</evidence>
<keyword evidence="6" id="KW-1185">Reference proteome</keyword>
<dbReference type="PANTHER" id="PTHR43179">
    <property type="entry name" value="RHAMNOSYLTRANSFERASE WBBL"/>
    <property type="match status" value="1"/>
</dbReference>
<evidence type="ECO:0000259" key="4">
    <source>
        <dbReference type="Pfam" id="PF00535"/>
    </source>
</evidence>
<protein>
    <submittedName>
        <fullName evidence="5">Glycosyl transferase</fullName>
    </submittedName>
</protein>
<dbReference type="SUPFAM" id="SSF53756">
    <property type="entry name" value="UDP-Glycosyltransferase/glycogen phosphorylase"/>
    <property type="match status" value="1"/>
</dbReference>
<dbReference type="InterPro" id="IPR029044">
    <property type="entry name" value="Nucleotide-diphossugar_trans"/>
</dbReference>
<dbReference type="AlphaFoldDB" id="A0A2A2GE41"/>
<dbReference type="EMBL" id="NSJZ01000029">
    <property type="protein sequence ID" value="PAU95480.1"/>
    <property type="molecule type" value="Genomic_DNA"/>
</dbReference>
<organism evidence="5 6">
    <name type="scientific">Paracoccus salipaludis</name>
    <dbReference type="NCBI Taxonomy" id="2032623"/>
    <lineage>
        <taxon>Bacteria</taxon>
        <taxon>Pseudomonadati</taxon>
        <taxon>Pseudomonadota</taxon>
        <taxon>Alphaproteobacteria</taxon>
        <taxon>Rhodobacterales</taxon>
        <taxon>Paracoccaceae</taxon>
        <taxon>Paracoccus</taxon>
    </lineage>
</organism>
<dbReference type="Gene3D" id="3.40.50.2000">
    <property type="entry name" value="Glycogen Phosphorylase B"/>
    <property type="match status" value="1"/>
</dbReference>
<name>A0A2A2GE41_9RHOB</name>
<feature type="domain" description="Glycosyltransferase 2-like" evidence="4">
    <location>
        <begin position="197"/>
        <end position="321"/>
    </location>
</feature>